<sequence length="247" mass="24098">MPRAQALALFAVVLLAIGPNLSEARRALQQAEQAGSTGRSEPRPVAASAAEAPAEKQDEQPASDLEKILGAVGGVIGSVLGAILPPPPNGSTSAAAVDPRAVAPAAEAAGQEPETVVITNDPQPDRDGLGINGPAPAARAGGGPGEPPVTPLTEAINSTLNGLGNAVKTVVKTVFPSLDLDGANATSTNDPNGPVGASSIPAVRPTSPSRSYDYSVASAAGQLPASAAAAGRAALTAAAAGALLLLL</sequence>
<keyword evidence="4" id="KW-1185">Reference proteome</keyword>
<feature type="compositionally biased region" description="Basic and acidic residues" evidence="1">
    <location>
        <begin position="53"/>
        <end position="62"/>
    </location>
</feature>
<gene>
    <name evidence="3" type="ORF">Rsub_00083</name>
</gene>
<protein>
    <submittedName>
        <fullName evidence="3">Uncharacterized protein</fullName>
    </submittedName>
</protein>
<feature type="region of interest" description="Disordered" evidence="1">
    <location>
        <begin position="184"/>
        <end position="208"/>
    </location>
</feature>
<dbReference type="InParanoid" id="A0A2V0NLW9"/>
<evidence type="ECO:0000256" key="1">
    <source>
        <dbReference type="SAM" id="MobiDB-lite"/>
    </source>
</evidence>
<keyword evidence="2" id="KW-0732">Signal</keyword>
<evidence type="ECO:0000256" key="2">
    <source>
        <dbReference type="SAM" id="SignalP"/>
    </source>
</evidence>
<dbReference type="Proteomes" id="UP000247498">
    <property type="component" value="Unassembled WGS sequence"/>
</dbReference>
<comment type="caution">
    <text evidence="3">The sequence shown here is derived from an EMBL/GenBank/DDBJ whole genome shotgun (WGS) entry which is preliminary data.</text>
</comment>
<name>A0A2V0NLW9_9CHLO</name>
<proteinExistence type="predicted"/>
<feature type="chain" id="PRO_5015960338" evidence="2">
    <location>
        <begin position="25"/>
        <end position="247"/>
    </location>
</feature>
<feature type="compositionally biased region" description="Low complexity" evidence="1">
    <location>
        <begin position="43"/>
        <end position="52"/>
    </location>
</feature>
<dbReference type="EMBL" id="BDRX01000001">
    <property type="protein sequence ID" value="GBF87372.1"/>
    <property type="molecule type" value="Genomic_DNA"/>
</dbReference>
<reference evidence="3 4" key="1">
    <citation type="journal article" date="2018" name="Sci. Rep.">
        <title>Raphidocelis subcapitata (=Pseudokirchneriella subcapitata) provides an insight into genome evolution and environmental adaptations in the Sphaeropleales.</title>
        <authorList>
            <person name="Suzuki S."/>
            <person name="Yamaguchi H."/>
            <person name="Nakajima N."/>
            <person name="Kawachi M."/>
        </authorList>
    </citation>
    <scope>NUCLEOTIDE SEQUENCE [LARGE SCALE GENOMIC DNA]</scope>
    <source>
        <strain evidence="3 4">NIES-35</strain>
    </source>
</reference>
<evidence type="ECO:0000313" key="3">
    <source>
        <dbReference type="EMBL" id="GBF87372.1"/>
    </source>
</evidence>
<accession>A0A2V0NLW9</accession>
<feature type="signal peptide" evidence="2">
    <location>
        <begin position="1"/>
        <end position="24"/>
    </location>
</feature>
<evidence type="ECO:0000313" key="4">
    <source>
        <dbReference type="Proteomes" id="UP000247498"/>
    </source>
</evidence>
<dbReference type="AlphaFoldDB" id="A0A2V0NLW9"/>
<organism evidence="3 4">
    <name type="scientific">Raphidocelis subcapitata</name>
    <dbReference type="NCBI Taxonomy" id="307507"/>
    <lineage>
        <taxon>Eukaryota</taxon>
        <taxon>Viridiplantae</taxon>
        <taxon>Chlorophyta</taxon>
        <taxon>core chlorophytes</taxon>
        <taxon>Chlorophyceae</taxon>
        <taxon>CS clade</taxon>
        <taxon>Sphaeropleales</taxon>
        <taxon>Selenastraceae</taxon>
        <taxon>Raphidocelis</taxon>
    </lineage>
</organism>
<feature type="region of interest" description="Disordered" evidence="1">
    <location>
        <begin position="28"/>
        <end position="62"/>
    </location>
</feature>
<feature type="region of interest" description="Disordered" evidence="1">
    <location>
        <begin position="103"/>
        <end position="152"/>
    </location>
</feature>